<evidence type="ECO:0000313" key="1">
    <source>
        <dbReference type="EMBL" id="KAF2788834.1"/>
    </source>
</evidence>
<sequence>MRDPVVMLRLSTIPVNISQCFPRGRELSHRSVLSPYMKTDTERDIPFAMPTQSPYTANRLRISDHHAAMISSSGAQSPTVVRCKSRQTTSQKRTLVYACMSQPHFLPEERNRQHLQASKTQHLRANVSDRSTAISGLDMRETVVCCHISASATHQRGNIRYRYRY</sequence>
<dbReference type="AlphaFoldDB" id="A0A6A6WY49"/>
<protein>
    <submittedName>
        <fullName evidence="1">Uncharacterized protein</fullName>
    </submittedName>
</protein>
<gene>
    <name evidence="1" type="ORF">K505DRAFT_101911</name>
</gene>
<proteinExistence type="predicted"/>
<dbReference type="Proteomes" id="UP000799757">
    <property type="component" value="Unassembled WGS sequence"/>
</dbReference>
<accession>A0A6A6WY49</accession>
<organism evidence="1 2">
    <name type="scientific">Melanomma pulvis-pyrius CBS 109.77</name>
    <dbReference type="NCBI Taxonomy" id="1314802"/>
    <lineage>
        <taxon>Eukaryota</taxon>
        <taxon>Fungi</taxon>
        <taxon>Dikarya</taxon>
        <taxon>Ascomycota</taxon>
        <taxon>Pezizomycotina</taxon>
        <taxon>Dothideomycetes</taxon>
        <taxon>Pleosporomycetidae</taxon>
        <taxon>Pleosporales</taxon>
        <taxon>Melanommataceae</taxon>
        <taxon>Melanomma</taxon>
    </lineage>
</organism>
<keyword evidence="2" id="KW-1185">Reference proteome</keyword>
<reference evidence="1" key="1">
    <citation type="journal article" date="2020" name="Stud. Mycol.">
        <title>101 Dothideomycetes genomes: a test case for predicting lifestyles and emergence of pathogens.</title>
        <authorList>
            <person name="Haridas S."/>
            <person name="Albert R."/>
            <person name="Binder M."/>
            <person name="Bloem J."/>
            <person name="Labutti K."/>
            <person name="Salamov A."/>
            <person name="Andreopoulos B."/>
            <person name="Baker S."/>
            <person name="Barry K."/>
            <person name="Bills G."/>
            <person name="Bluhm B."/>
            <person name="Cannon C."/>
            <person name="Castanera R."/>
            <person name="Culley D."/>
            <person name="Daum C."/>
            <person name="Ezra D."/>
            <person name="Gonzalez J."/>
            <person name="Henrissat B."/>
            <person name="Kuo A."/>
            <person name="Liang C."/>
            <person name="Lipzen A."/>
            <person name="Lutzoni F."/>
            <person name="Magnuson J."/>
            <person name="Mondo S."/>
            <person name="Nolan M."/>
            <person name="Ohm R."/>
            <person name="Pangilinan J."/>
            <person name="Park H.-J."/>
            <person name="Ramirez L."/>
            <person name="Alfaro M."/>
            <person name="Sun H."/>
            <person name="Tritt A."/>
            <person name="Yoshinaga Y."/>
            <person name="Zwiers L.-H."/>
            <person name="Turgeon B."/>
            <person name="Goodwin S."/>
            <person name="Spatafora J."/>
            <person name="Crous P."/>
            <person name="Grigoriev I."/>
        </authorList>
    </citation>
    <scope>NUCLEOTIDE SEQUENCE</scope>
    <source>
        <strain evidence="1">CBS 109.77</strain>
    </source>
</reference>
<evidence type="ECO:0000313" key="2">
    <source>
        <dbReference type="Proteomes" id="UP000799757"/>
    </source>
</evidence>
<dbReference type="EMBL" id="MU002183">
    <property type="protein sequence ID" value="KAF2788834.1"/>
    <property type="molecule type" value="Genomic_DNA"/>
</dbReference>
<name>A0A6A6WY49_9PLEO</name>